<protein>
    <recommendedName>
        <fullName evidence="6">Wax synthase domain-containing protein</fullName>
    </recommendedName>
</protein>
<dbReference type="VEuPathDB" id="FungiDB:SAPIO_CDS1821"/>
<keyword evidence="2 5" id="KW-0812">Transmembrane</keyword>
<feature type="domain" description="Wax synthase" evidence="6">
    <location>
        <begin position="247"/>
        <end position="320"/>
    </location>
</feature>
<keyword evidence="8" id="KW-1185">Reference proteome</keyword>
<accession>A0A084GDT7</accession>
<evidence type="ECO:0000259" key="6">
    <source>
        <dbReference type="Pfam" id="PF13813"/>
    </source>
</evidence>
<dbReference type="KEGG" id="sapo:SAPIO_CDS1821"/>
<sequence>MQTFYSPKTLVTWDVRAPGCMALQSIITAFLLCTTPKGSPLRIGVLPILLYLSTVSIRIASAFSLQLMLYLGFAVCSYVNVFHCFNFLWLRPFDDADIRREMSRWKANSTNPGLLERVHFTTGMLWSFRGVGTSYEIKSMPKFPGGVVPSKRAFLLQQVGWIAFQYLFMDIVTSQPQDPKIAETWAVGKEWLWLPMNPYPVTREDLISRLMGTLMSWYLIGYMMLDTWYRLFAFVFVGLGISEVRQWPPMYGTYSQCCTLRGYFNHFWHQCLRLPLQGAARFITRRLLRLRPSLMESYVTMLVIFALSGHFHILLDYCSGMT</sequence>
<organism evidence="7 8">
    <name type="scientific">Pseudallescheria apiosperma</name>
    <name type="common">Scedosporium apiospermum</name>
    <dbReference type="NCBI Taxonomy" id="563466"/>
    <lineage>
        <taxon>Eukaryota</taxon>
        <taxon>Fungi</taxon>
        <taxon>Dikarya</taxon>
        <taxon>Ascomycota</taxon>
        <taxon>Pezizomycotina</taxon>
        <taxon>Sordariomycetes</taxon>
        <taxon>Hypocreomycetidae</taxon>
        <taxon>Microascales</taxon>
        <taxon>Microascaceae</taxon>
        <taxon>Scedosporium</taxon>
    </lineage>
</organism>
<feature type="transmembrane region" description="Helical" evidence="5">
    <location>
        <begin position="15"/>
        <end position="33"/>
    </location>
</feature>
<evidence type="ECO:0000256" key="4">
    <source>
        <dbReference type="ARBA" id="ARBA00023136"/>
    </source>
</evidence>
<evidence type="ECO:0000313" key="7">
    <source>
        <dbReference type="EMBL" id="KEZ45499.1"/>
    </source>
</evidence>
<dbReference type="AlphaFoldDB" id="A0A084GDT7"/>
<comment type="subcellular location">
    <subcellularLocation>
        <location evidence="1">Membrane</location>
        <topology evidence="1">Multi-pass membrane protein</topology>
    </subcellularLocation>
</comment>
<dbReference type="RefSeq" id="XP_016645298.1">
    <property type="nucleotide sequence ID" value="XM_016785001.1"/>
</dbReference>
<dbReference type="InterPro" id="IPR032805">
    <property type="entry name" value="Wax_synthase_dom"/>
</dbReference>
<dbReference type="GeneID" id="27720893"/>
<dbReference type="GO" id="GO:0016020">
    <property type="term" value="C:membrane"/>
    <property type="evidence" value="ECO:0007669"/>
    <property type="project" value="UniProtKB-SubCell"/>
</dbReference>
<keyword evidence="3 5" id="KW-1133">Transmembrane helix</keyword>
<keyword evidence="4 5" id="KW-0472">Membrane</keyword>
<proteinExistence type="predicted"/>
<feature type="transmembrane region" description="Helical" evidence="5">
    <location>
        <begin position="69"/>
        <end position="90"/>
    </location>
</feature>
<dbReference type="HOGENOM" id="CLU_032731_0_1_1"/>
<name>A0A084GDT7_PSEDA</name>
<evidence type="ECO:0000256" key="2">
    <source>
        <dbReference type="ARBA" id="ARBA00022692"/>
    </source>
</evidence>
<feature type="transmembrane region" description="Helical" evidence="5">
    <location>
        <begin position="298"/>
        <end position="318"/>
    </location>
</feature>
<feature type="transmembrane region" description="Helical" evidence="5">
    <location>
        <begin position="45"/>
        <end position="63"/>
    </location>
</feature>
<evidence type="ECO:0000313" key="8">
    <source>
        <dbReference type="Proteomes" id="UP000028545"/>
    </source>
</evidence>
<evidence type="ECO:0000256" key="1">
    <source>
        <dbReference type="ARBA" id="ARBA00004141"/>
    </source>
</evidence>
<evidence type="ECO:0000256" key="3">
    <source>
        <dbReference type="ARBA" id="ARBA00022989"/>
    </source>
</evidence>
<dbReference type="OrthoDB" id="1077582at2759"/>
<evidence type="ECO:0000256" key="5">
    <source>
        <dbReference type="SAM" id="Phobius"/>
    </source>
</evidence>
<gene>
    <name evidence="7" type="ORF">SAPIO_CDS1821</name>
</gene>
<reference evidence="7 8" key="1">
    <citation type="journal article" date="2014" name="Genome Announc.">
        <title>Draft genome sequence of the pathogenic fungus Scedosporium apiospermum.</title>
        <authorList>
            <person name="Vandeputte P."/>
            <person name="Ghamrawi S."/>
            <person name="Rechenmann M."/>
            <person name="Iltis A."/>
            <person name="Giraud S."/>
            <person name="Fleury M."/>
            <person name="Thornton C."/>
            <person name="Delhaes L."/>
            <person name="Meyer W."/>
            <person name="Papon N."/>
            <person name="Bouchara J.P."/>
        </authorList>
    </citation>
    <scope>NUCLEOTIDE SEQUENCE [LARGE SCALE GENOMIC DNA]</scope>
    <source>
        <strain evidence="7 8">IHEM 14462</strain>
    </source>
</reference>
<dbReference type="Pfam" id="PF13813">
    <property type="entry name" value="MBOAT_2"/>
    <property type="match status" value="1"/>
</dbReference>
<dbReference type="OMA" id="FRHIGTP"/>
<feature type="transmembrane region" description="Helical" evidence="5">
    <location>
        <begin position="217"/>
        <end position="241"/>
    </location>
</feature>
<comment type="caution">
    <text evidence="7">The sequence shown here is derived from an EMBL/GenBank/DDBJ whole genome shotgun (WGS) entry which is preliminary data.</text>
</comment>
<dbReference type="EMBL" id="JOWA01000077">
    <property type="protein sequence ID" value="KEZ45499.1"/>
    <property type="molecule type" value="Genomic_DNA"/>
</dbReference>
<dbReference type="Proteomes" id="UP000028545">
    <property type="component" value="Unassembled WGS sequence"/>
</dbReference>